<dbReference type="RefSeq" id="WP_307491627.1">
    <property type="nucleotide sequence ID" value="NZ_JAUSVB010000002.1"/>
</dbReference>
<dbReference type="Proteomes" id="UP001239626">
    <property type="component" value="Unassembled WGS sequence"/>
</dbReference>
<sequence>MTGWFGLVALFAVLINTVMFSMAGSDGPAAGPGVTFPDAATLQSSDGLVAGLSAAASMFGVVTLSLWALVTATDYSSGLIRLLVAAQPHRWKLLLGKLAALVAGTAVATTVALMVNVGVAPLAADAAGIDSTLWRADLTAKLLGEAWGNAFAAALVWGVIGLVLALLLRSSALAISIGVGWVLVIESVVVAASDGNVPWLPGTALSALASGGDDVLDYAQAATVALAYSAVGLALAFVVGWRRDITD</sequence>
<reference evidence="2 3" key="1">
    <citation type="submission" date="2023-07" db="EMBL/GenBank/DDBJ databases">
        <title>Sorghum-associated microbial communities from plants grown in Nebraska, USA.</title>
        <authorList>
            <person name="Schachtman D."/>
        </authorList>
    </citation>
    <scope>NUCLEOTIDE SEQUENCE [LARGE SCALE GENOMIC DNA]</scope>
    <source>
        <strain evidence="2 3">BE332</strain>
    </source>
</reference>
<gene>
    <name evidence="2" type="ORF">J2X26_001836</name>
</gene>
<organism evidence="2 3">
    <name type="scientific">Cellulomonas humilata</name>
    <dbReference type="NCBI Taxonomy" id="144055"/>
    <lineage>
        <taxon>Bacteria</taxon>
        <taxon>Bacillati</taxon>
        <taxon>Actinomycetota</taxon>
        <taxon>Actinomycetes</taxon>
        <taxon>Micrococcales</taxon>
        <taxon>Cellulomonadaceae</taxon>
        <taxon>Cellulomonas</taxon>
    </lineage>
</organism>
<feature type="transmembrane region" description="Helical" evidence="1">
    <location>
        <begin position="173"/>
        <end position="192"/>
    </location>
</feature>
<keyword evidence="1" id="KW-1133">Transmembrane helix</keyword>
<keyword evidence="1" id="KW-0812">Transmembrane</keyword>
<feature type="transmembrane region" description="Helical" evidence="1">
    <location>
        <begin position="146"/>
        <end position="168"/>
    </location>
</feature>
<keyword evidence="1" id="KW-0472">Membrane</keyword>
<evidence type="ECO:0000256" key="1">
    <source>
        <dbReference type="SAM" id="Phobius"/>
    </source>
</evidence>
<feature type="transmembrane region" description="Helical" evidence="1">
    <location>
        <begin position="218"/>
        <end position="241"/>
    </location>
</feature>
<evidence type="ECO:0000313" key="2">
    <source>
        <dbReference type="EMBL" id="MDQ0373525.1"/>
    </source>
</evidence>
<proteinExistence type="predicted"/>
<feature type="transmembrane region" description="Helical" evidence="1">
    <location>
        <begin position="93"/>
        <end position="115"/>
    </location>
</feature>
<dbReference type="EMBL" id="JAUSVB010000002">
    <property type="protein sequence ID" value="MDQ0373525.1"/>
    <property type="molecule type" value="Genomic_DNA"/>
</dbReference>
<feature type="transmembrane region" description="Helical" evidence="1">
    <location>
        <begin position="47"/>
        <end position="72"/>
    </location>
</feature>
<protein>
    <submittedName>
        <fullName evidence="2">ABC-type transport system involved in multi-copper enzyme maturation permease subunit</fullName>
    </submittedName>
</protein>
<name>A0ABU0EER4_9CELL</name>
<keyword evidence="3" id="KW-1185">Reference proteome</keyword>
<evidence type="ECO:0000313" key="3">
    <source>
        <dbReference type="Proteomes" id="UP001239626"/>
    </source>
</evidence>
<comment type="caution">
    <text evidence="2">The sequence shown here is derived from an EMBL/GenBank/DDBJ whole genome shotgun (WGS) entry which is preliminary data.</text>
</comment>
<accession>A0ABU0EER4</accession>